<accession>A0A2K3MDL8</accession>
<dbReference type="OrthoDB" id="1452681at2759"/>
<name>A0A2K3MDL8_TRIPR</name>
<dbReference type="AlphaFoldDB" id="A0A2K3MDL8"/>
<comment type="caution">
    <text evidence="1">The sequence shown here is derived from an EMBL/GenBank/DDBJ whole genome shotgun (WGS) entry which is preliminary data.</text>
</comment>
<dbReference type="Proteomes" id="UP000236291">
    <property type="component" value="Unassembled WGS sequence"/>
</dbReference>
<evidence type="ECO:0000313" key="1">
    <source>
        <dbReference type="EMBL" id="PNX88849.1"/>
    </source>
</evidence>
<dbReference type="EMBL" id="ASHM01057869">
    <property type="protein sequence ID" value="PNX88849.1"/>
    <property type="molecule type" value="Genomic_DNA"/>
</dbReference>
<reference evidence="1 2" key="2">
    <citation type="journal article" date="2017" name="Front. Plant Sci.">
        <title>Gene Classification and Mining of Molecular Markers Useful in Red Clover (Trifolium pratense) Breeding.</title>
        <authorList>
            <person name="Istvanek J."/>
            <person name="Dluhosova J."/>
            <person name="Dluhos P."/>
            <person name="Patkova L."/>
            <person name="Nedelnik J."/>
            <person name="Repkova J."/>
        </authorList>
    </citation>
    <scope>NUCLEOTIDE SEQUENCE [LARGE SCALE GENOMIC DNA]</scope>
    <source>
        <strain evidence="2">cv. Tatra</strain>
        <tissue evidence="1">Young leaves</tissue>
    </source>
</reference>
<proteinExistence type="predicted"/>
<dbReference type="Gramene" id="Tp57577_TGAC_v2_mRNA9548">
    <property type="protein sequence ID" value="Tp57577_TGAC_v2_mRNA9548"/>
    <property type="gene ID" value="Tp57577_TGAC_v2_gene9241"/>
</dbReference>
<organism evidence="1 2">
    <name type="scientific">Trifolium pratense</name>
    <name type="common">Red clover</name>
    <dbReference type="NCBI Taxonomy" id="57577"/>
    <lineage>
        <taxon>Eukaryota</taxon>
        <taxon>Viridiplantae</taxon>
        <taxon>Streptophyta</taxon>
        <taxon>Embryophyta</taxon>
        <taxon>Tracheophyta</taxon>
        <taxon>Spermatophyta</taxon>
        <taxon>Magnoliopsida</taxon>
        <taxon>eudicotyledons</taxon>
        <taxon>Gunneridae</taxon>
        <taxon>Pentapetalae</taxon>
        <taxon>rosids</taxon>
        <taxon>fabids</taxon>
        <taxon>Fabales</taxon>
        <taxon>Fabaceae</taxon>
        <taxon>Papilionoideae</taxon>
        <taxon>50 kb inversion clade</taxon>
        <taxon>NPAAA clade</taxon>
        <taxon>Hologalegina</taxon>
        <taxon>IRL clade</taxon>
        <taxon>Trifolieae</taxon>
        <taxon>Trifolium</taxon>
    </lineage>
</organism>
<evidence type="ECO:0000313" key="2">
    <source>
        <dbReference type="Proteomes" id="UP000236291"/>
    </source>
</evidence>
<sequence>MNVQKEERVEDSLELLMGGEEGEIVEDSFDKIREQDDNEEEVSSRVSINIQKEERVEDSLELLMEQIVEDSFDKIQEQDDNE</sequence>
<protein>
    <submittedName>
        <fullName evidence="1">Uncharacterized protein</fullName>
    </submittedName>
</protein>
<gene>
    <name evidence="1" type="ORF">L195_g044963</name>
</gene>
<reference evidence="1 2" key="1">
    <citation type="journal article" date="2014" name="Am. J. Bot.">
        <title>Genome assembly and annotation for red clover (Trifolium pratense; Fabaceae).</title>
        <authorList>
            <person name="Istvanek J."/>
            <person name="Jaros M."/>
            <person name="Krenek A."/>
            <person name="Repkova J."/>
        </authorList>
    </citation>
    <scope>NUCLEOTIDE SEQUENCE [LARGE SCALE GENOMIC DNA]</scope>
    <source>
        <strain evidence="2">cv. Tatra</strain>
        <tissue evidence="1">Young leaves</tissue>
    </source>
</reference>